<proteinExistence type="predicted"/>
<accession>A0A0V0ZVH7</accession>
<name>A0A0V0ZVH7_9BILA</name>
<protein>
    <submittedName>
        <fullName evidence="1">Uncharacterized protein</fullName>
    </submittedName>
</protein>
<sequence>MADRKSKATRNAPISHGSQSVGREQFLGGSLTVNLRITSSVWFYSRLIYVTCPSLLHITYKSHQHTNHTSQHNRSLITTSTTSLFNFTKKFANQCAVIIDGIDNIHANTLDNFFHFQAIEKATVQLEEREQTNFQALSHLYIKSEIAKHCNTANVCNWTTSNM</sequence>
<comment type="caution">
    <text evidence="1">The sequence shown here is derived from an EMBL/GenBank/DDBJ whole genome shotgun (WGS) entry which is preliminary data.</text>
</comment>
<dbReference type="Proteomes" id="UP000054783">
    <property type="component" value="Unassembled WGS sequence"/>
</dbReference>
<reference evidence="1 2" key="1">
    <citation type="submission" date="2015-01" db="EMBL/GenBank/DDBJ databases">
        <title>Evolution of Trichinella species and genotypes.</title>
        <authorList>
            <person name="Korhonen P.K."/>
            <person name="Edoardo P."/>
            <person name="Giuseppe L.R."/>
            <person name="Gasser R.B."/>
        </authorList>
    </citation>
    <scope>NUCLEOTIDE SEQUENCE [LARGE SCALE GENOMIC DNA]</scope>
    <source>
        <strain evidence="1">ISS2496</strain>
    </source>
</reference>
<gene>
    <name evidence="1" type="ORF">T12_246</name>
</gene>
<evidence type="ECO:0000313" key="2">
    <source>
        <dbReference type="Proteomes" id="UP000054783"/>
    </source>
</evidence>
<organism evidence="1 2">
    <name type="scientific">Trichinella patagoniensis</name>
    <dbReference type="NCBI Taxonomy" id="990121"/>
    <lineage>
        <taxon>Eukaryota</taxon>
        <taxon>Metazoa</taxon>
        <taxon>Ecdysozoa</taxon>
        <taxon>Nematoda</taxon>
        <taxon>Enoplea</taxon>
        <taxon>Dorylaimia</taxon>
        <taxon>Trichinellida</taxon>
        <taxon>Trichinellidae</taxon>
        <taxon>Trichinella</taxon>
    </lineage>
</organism>
<evidence type="ECO:0000313" key="1">
    <source>
        <dbReference type="EMBL" id="KRY16158.1"/>
    </source>
</evidence>
<dbReference type="AlphaFoldDB" id="A0A0V0ZVH7"/>
<keyword evidence="2" id="KW-1185">Reference proteome</keyword>
<dbReference type="EMBL" id="JYDQ01000083">
    <property type="protein sequence ID" value="KRY16158.1"/>
    <property type="molecule type" value="Genomic_DNA"/>
</dbReference>